<accession>A0A174VEQ1</accession>
<dbReference type="AlphaFoldDB" id="A0A174VEQ1"/>
<reference evidence="3" key="4">
    <citation type="submission" date="2022-01" db="EMBL/GenBank/DDBJ databases">
        <title>Collection of gut derived symbiotic bacterial strains cultured from healthy donors.</title>
        <authorList>
            <person name="Lin H."/>
            <person name="Kohout C."/>
            <person name="Waligurski E."/>
            <person name="Pamer E.G."/>
        </authorList>
    </citation>
    <scope>NUCLEOTIDE SEQUENCE</scope>
    <source>
        <strain evidence="3">DFI.5.49</strain>
    </source>
</reference>
<dbReference type="GeneID" id="79856036"/>
<dbReference type="InterPro" id="IPR007936">
    <property type="entry name" value="VapE-like_dom"/>
</dbReference>
<dbReference type="PANTHER" id="PTHR34985:SF1">
    <property type="entry name" value="SLR0554 PROTEIN"/>
    <property type="match status" value="1"/>
</dbReference>
<dbReference type="Pfam" id="PF05272">
    <property type="entry name" value="VapE-like_dom"/>
    <property type="match status" value="1"/>
</dbReference>
<dbReference type="OrthoDB" id="9763644at2"/>
<dbReference type="EMBL" id="JAAITQ010000029">
    <property type="protein sequence ID" value="NSE17338.1"/>
    <property type="molecule type" value="Genomic_DNA"/>
</dbReference>
<dbReference type="Proteomes" id="UP000095709">
    <property type="component" value="Unassembled WGS sequence"/>
</dbReference>
<gene>
    <name evidence="2" type="ORF">ERS852498_01877</name>
    <name evidence="4" type="ORF">G5B05_13180</name>
    <name evidence="3" type="ORF">L0N21_04080</name>
</gene>
<dbReference type="Proteomes" id="UP001199915">
    <property type="component" value="Unassembled WGS sequence"/>
</dbReference>
<evidence type="ECO:0000313" key="2">
    <source>
        <dbReference type="EMBL" id="CUP38954.1"/>
    </source>
</evidence>
<evidence type="ECO:0000313" key="5">
    <source>
        <dbReference type="Proteomes" id="UP000095709"/>
    </source>
</evidence>
<proteinExistence type="predicted"/>
<evidence type="ECO:0000313" key="4">
    <source>
        <dbReference type="EMBL" id="NSE17338.1"/>
    </source>
</evidence>
<reference evidence="2 5" key="1">
    <citation type="submission" date="2015-09" db="EMBL/GenBank/DDBJ databases">
        <authorList>
            <consortium name="Pathogen Informatics"/>
        </authorList>
    </citation>
    <scope>NUCLEOTIDE SEQUENCE [LARGE SCALE GENOMIC DNA]</scope>
    <source>
        <strain evidence="2 5">2789STDY5834885</strain>
    </source>
</reference>
<organism evidence="2 5">
    <name type="scientific">Fusicatenibacter saccharivorans</name>
    <dbReference type="NCBI Taxonomy" id="1150298"/>
    <lineage>
        <taxon>Bacteria</taxon>
        <taxon>Bacillati</taxon>
        <taxon>Bacillota</taxon>
        <taxon>Clostridia</taxon>
        <taxon>Lachnospirales</taxon>
        <taxon>Lachnospiraceae</taxon>
        <taxon>Fusicatenibacter</taxon>
    </lineage>
</organism>
<dbReference type="PANTHER" id="PTHR34985">
    <property type="entry name" value="SLR0554 PROTEIN"/>
    <property type="match status" value="1"/>
</dbReference>
<name>A0A174VEQ1_9FIRM</name>
<dbReference type="RefSeq" id="WP_055221981.1">
    <property type="nucleotide sequence ID" value="NZ_CABJFB010000001.1"/>
</dbReference>
<feature type="domain" description="Virulence-associated protein E-like" evidence="1">
    <location>
        <begin position="117"/>
        <end position="342"/>
    </location>
</feature>
<dbReference type="EMBL" id="JAKNFS010000005">
    <property type="protein sequence ID" value="MCG4764696.1"/>
    <property type="molecule type" value="Genomic_DNA"/>
</dbReference>
<sequence>MSAAEALAPERSVDEVRESLSVTEKGQPANTIGNCRTVFCHDPLLRGAIRLNLLTDRVDIVQDLGWRRNTSALTDTDVKYLLLYFEQTYGLTSEKKMTAALSIVANENCYHPIQDVLNGLVWDGTPRIRSCLHHFLGADESDYVEEMLKHFLLGAIRRVFRPGSKYEEMLCLVGGQGAGKSSFFRLLAIRDEWFSDDLKKLDDDRVYLKLQGHWIIEMSEMLATSSAKSIEEIRSFISRQKETYRTPYEAQPKDRLRQCVFGGSSNTLDFLPLDRAGNRRFLPIMIYPENAEVHILEDEDASRAYLLQVWAEAMTIYRSGHYSMKFSKSIQRQLVEVQKDFMPEDTEAGQIQGFLEHYTGSMVCSKQLFKEALGHTYDEPKRWQLHNINEIMNTVVTGWKPFSNPRMFTGYGRQRGWERDVSGNELPGNEDGFVELTEEECCQLELPKEWIA</sequence>
<evidence type="ECO:0000259" key="1">
    <source>
        <dbReference type="Pfam" id="PF05272"/>
    </source>
</evidence>
<reference evidence="4" key="3">
    <citation type="submission" date="2020-02" db="EMBL/GenBank/DDBJ databases">
        <authorList>
            <person name="Littmann E."/>
            <person name="Sorbara M."/>
        </authorList>
    </citation>
    <scope>NUCLEOTIDE SEQUENCE</scope>
    <source>
        <strain evidence="4">MSK.14.54</strain>
    </source>
</reference>
<evidence type="ECO:0000313" key="3">
    <source>
        <dbReference type="EMBL" id="MCG4764696.1"/>
    </source>
</evidence>
<reference evidence="4 6" key="2">
    <citation type="journal article" date="2020" name="Cell Host Microbe">
        <title>Functional and Genomic Variation between Human-Derived Isolates of Lachnospiraceae Reveals Inter- and Intra-Species Diversity.</title>
        <authorList>
            <person name="Sorbara M.T."/>
            <person name="Littmann E.R."/>
            <person name="Fontana E."/>
            <person name="Moody T.U."/>
            <person name="Kohout C.E."/>
            <person name="Gjonbalaj M."/>
            <person name="Eaton V."/>
            <person name="Seok R."/>
            <person name="Leiner I.M."/>
            <person name="Pamer E.G."/>
        </authorList>
    </citation>
    <scope>NUCLEOTIDE SEQUENCE [LARGE SCALE GENOMIC DNA]</scope>
    <source>
        <strain evidence="4 6">MSK.14.54</strain>
    </source>
</reference>
<protein>
    <submittedName>
        <fullName evidence="2">Predicted P-loop ATPase and inactivated derivatives</fullName>
    </submittedName>
    <submittedName>
        <fullName evidence="3">Virulence-associated E family protein</fullName>
    </submittedName>
    <submittedName>
        <fullName evidence="4">Virulence-associated protein E</fullName>
    </submittedName>
</protein>
<keyword evidence="6" id="KW-1185">Reference proteome</keyword>
<dbReference type="Proteomes" id="UP000768180">
    <property type="component" value="Unassembled WGS sequence"/>
</dbReference>
<dbReference type="EMBL" id="CZAL01000009">
    <property type="protein sequence ID" value="CUP38954.1"/>
    <property type="molecule type" value="Genomic_DNA"/>
</dbReference>
<evidence type="ECO:0000313" key="6">
    <source>
        <dbReference type="Proteomes" id="UP000768180"/>
    </source>
</evidence>